<keyword evidence="5" id="KW-1185">Reference proteome</keyword>
<evidence type="ECO:0000313" key="8">
    <source>
        <dbReference type="RefSeq" id="XP_004516975.1"/>
    </source>
</evidence>
<dbReference type="InterPro" id="IPR000010">
    <property type="entry name" value="Cystatin_dom"/>
</dbReference>
<dbReference type="GeneID" id="101505018"/>
<dbReference type="PaxDb" id="3827-XP_004503079.1"/>
<keyword evidence="3" id="KW-0732">Signal</keyword>
<dbReference type="AlphaFoldDB" id="A0A1S2YD37"/>
<feature type="signal peptide" evidence="3">
    <location>
        <begin position="1"/>
        <end position="23"/>
    </location>
</feature>
<dbReference type="OrthoDB" id="2016588at2759"/>
<dbReference type="Proteomes" id="UP000087171">
    <property type="component" value="Chromosome Ca6"/>
</dbReference>
<proteinExistence type="predicted"/>
<evidence type="ECO:0000313" key="7">
    <source>
        <dbReference type="RefSeq" id="XP_004503080.1"/>
    </source>
</evidence>
<dbReference type="InterPro" id="IPR046350">
    <property type="entry name" value="Cystatin_sf"/>
</dbReference>
<organism evidence="5 7">
    <name type="scientific">Cicer arietinum</name>
    <name type="common">Chickpea</name>
    <name type="synonym">Garbanzo</name>
    <dbReference type="NCBI Taxonomy" id="3827"/>
    <lineage>
        <taxon>Eukaryota</taxon>
        <taxon>Viridiplantae</taxon>
        <taxon>Streptophyta</taxon>
        <taxon>Embryophyta</taxon>
        <taxon>Tracheophyta</taxon>
        <taxon>Spermatophyta</taxon>
        <taxon>Magnoliopsida</taxon>
        <taxon>eudicotyledons</taxon>
        <taxon>Gunneridae</taxon>
        <taxon>Pentapetalae</taxon>
        <taxon>rosids</taxon>
        <taxon>fabids</taxon>
        <taxon>Fabales</taxon>
        <taxon>Fabaceae</taxon>
        <taxon>Papilionoideae</taxon>
        <taxon>50 kb inversion clade</taxon>
        <taxon>NPAAA clade</taxon>
        <taxon>Hologalegina</taxon>
        <taxon>IRL clade</taxon>
        <taxon>Cicereae</taxon>
        <taxon>Cicer</taxon>
    </lineage>
</organism>
<reference evidence="5" key="1">
    <citation type="journal article" date="2013" name="Nat. Biotechnol.">
        <title>Draft genome sequence of chickpea (Cicer arietinum) provides a resource for trait improvement.</title>
        <authorList>
            <person name="Varshney R.K."/>
            <person name="Song C."/>
            <person name="Saxena R.K."/>
            <person name="Azam S."/>
            <person name="Yu S."/>
            <person name="Sharpe A.G."/>
            <person name="Cannon S."/>
            <person name="Baek J."/>
            <person name="Rosen B.D."/>
            <person name="Tar'an B."/>
            <person name="Millan T."/>
            <person name="Zhang X."/>
            <person name="Ramsay L.D."/>
            <person name="Iwata A."/>
            <person name="Wang Y."/>
            <person name="Nelson W."/>
            <person name="Farmer A.D."/>
            <person name="Gaur P.M."/>
            <person name="Soderlund C."/>
            <person name="Penmetsa R.V."/>
            <person name="Xu C."/>
            <person name="Bharti A.K."/>
            <person name="He W."/>
            <person name="Winter P."/>
            <person name="Zhao S."/>
            <person name="Hane J.K."/>
            <person name="Carrasquilla-Garcia N."/>
            <person name="Condie J.A."/>
            <person name="Upadhyaya H.D."/>
            <person name="Luo M.C."/>
            <person name="Thudi M."/>
            <person name="Gowda C.L."/>
            <person name="Singh N.P."/>
            <person name="Lichtenzveig J."/>
            <person name="Gali K.K."/>
            <person name="Rubio J."/>
            <person name="Nadarajan N."/>
            <person name="Dolezel J."/>
            <person name="Bansal K.C."/>
            <person name="Xu X."/>
            <person name="Edwards D."/>
            <person name="Zhang G."/>
            <person name="Kahl G."/>
            <person name="Gil J."/>
            <person name="Singh K.B."/>
            <person name="Datta S.K."/>
            <person name="Jackson S.A."/>
            <person name="Wang J."/>
            <person name="Cook D.R."/>
        </authorList>
    </citation>
    <scope>NUCLEOTIDE SEQUENCE [LARGE SCALE GENOMIC DNA]</scope>
    <source>
        <strain evidence="5">cv. CDC Frontier</strain>
    </source>
</reference>
<evidence type="ECO:0000313" key="6">
    <source>
        <dbReference type="RefSeq" id="XP_004503079.1"/>
    </source>
</evidence>
<evidence type="ECO:0000256" key="3">
    <source>
        <dbReference type="SAM" id="SignalP"/>
    </source>
</evidence>
<dbReference type="KEGG" id="cam:101513812"/>
<dbReference type="GeneID" id="101513812"/>
<reference evidence="6 7" key="2">
    <citation type="submission" date="2025-04" db="UniProtKB">
        <authorList>
            <consortium name="RefSeq"/>
        </authorList>
    </citation>
    <scope>IDENTIFICATION</scope>
    <source>
        <tissue evidence="6 7">Etiolated seedlings</tissue>
    </source>
</reference>
<dbReference type="KEGG" id="cam:101512856"/>
<dbReference type="GO" id="GO:0004869">
    <property type="term" value="F:cysteine-type endopeptidase inhibitor activity"/>
    <property type="evidence" value="ECO:0007669"/>
    <property type="project" value="UniProtKB-KW"/>
</dbReference>
<dbReference type="Pfam" id="PF16845">
    <property type="entry name" value="SQAPI"/>
    <property type="match status" value="1"/>
</dbReference>
<evidence type="ECO:0000313" key="5">
    <source>
        <dbReference type="Proteomes" id="UP000087171"/>
    </source>
</evidence>
<evidence type="ECO:0000259" key="4">
    <source>
        <dbReference type="Pfam" id="PF16845"/>
    </source>
</evidence>
<feature type="domain" description="Cystatin" evidence="4">
    <location>
        <begin position="34"/>
        <end position="116"/>
    </location>
</feature>
<name>A0A1S2YD37_CICAR</name>
<dbReference type="PANTHER" id="PTHR47364:SF2">
    <property type="entry name" value="CYSTEINE PROTEINASE INHIBITOR 5"/>
    <property type="match status" value="1"/>
</dbReference>
<dbReference type="RefSeq" id="XP_004503079.1">
    <property type="nucleotide sequence ID" value="XM_004503022.1"/>
</dbReference>
<keyword evidence="1" id="KW-0646">Protease inhibitor</keyword>
<feature type="chain" id="PRO_5010752916" evidence="3">
    <location>
        <begin position="24"/>
        <end position="120"/>
    </location>
</feature>
<dbReference type="KEGG" id="cam:101505018"/>
<protein>
    <submittedName>
        <fullName evidence="6 7">Cysteine proteinase inhibitor 7</fullName>
    </submittedName>
</protein>
<sequence length="120" mass="13415">MMKVQIQSLGVLMVVLLASTATANIILPSVFLPIKDVNNPKLADLGNFAVVEHVKQTGKDQLKFEKILKAEYYFPDDVHQFYLIFSATNASGISNQYDALVNENESNHSIKLVAFETYVH</sequence>
<accession>A0A1S2YD37</accession>
<dbReference type="Gene3D" id="3.10.450.10">
    <property type="match status" value="1"/>
</dbReference>
<evidence type="ECO:0000256" key="1">
    <source>
        <dbReference type="ARBA" id="ARBA00022690"/>
    </source>
</evidence>
<dbReference type="PANTHER" id="PTHR47364">
    <property type="entry name" value="CYSTEINE PROTEINASE INHIBITOR 5"/>
    <property type="match status" value="1"/>
</dbReference>
<dbReference type="GeneID" id="101512856"/>
<gene>
    <name evidence="7" type="primary">LOC101513812</name>
    <name evidence="8" type="synonym">LOC101505018</name>
    <name evidence="6" type="synonym">LOC101512856</name>
</gene>
<dbReference type="RefSeq" id="XP_004503080.1">
    <property type="nucleotide sequence ID" value="XM_004503023.1"/>
</dbReference>
<dbReference type="RefSeq" id="XP_004516975.1">
    <property type="nucleotide sequence ID" value="XM_004516918.1"/>
</dbReference>
<keyword evidence="2" id="KW-0789">Thiol protease inhibitor</keyword>
<dbReference type="SUPFAM" id="SSF54403">
    <property type="entry name" value="Cystatin/monellin"/>
    <property type="match status" value="1"/>
</dbReference>
<evidence type="ECO:0000256" key="2">
    <source>
        <dbReference type="ARBA" id="ARBA00022704"/>
    </source>
</evidence>